<keyword evidence="1" id="KW-0245">EGF-like domain</keyword>
<evidence type="ECO:0000313" key="5">
    <source>
        <dbReference type="Proteomes" id="UP000321570"/>
    </source>
</evidence>
<feature type="disulfide bond" evidence="1">
    <location>
        <begin position="221"/>
        <end position="231"/>
    </location>
</feature>
<dbReference type="PROSITE" id="PS50026">
    <property type="entry name" value="EGF_3"/>
    <property type="match status" value="2"/>
</dbReference>
<name>A0A564YBU7_HYMDI</name>
<dbReference type="InterPro" id="IPR036383">
    <property type="entry name" value="TSP1_rpt_sf"/>
</dbReference>
<evidence type="ECO:0000313" key="4">
    <source>
        <dbReference type="EMBL" id="VUZ44742.1"/>
    </source>
</evidence>
<dbReference type="InterPro" id="IPR000884">
    <property type="entry name" value="TSP1_rpt"/>
</dbReference>
<keyword evidence="2" id="KW-0812">Transmembrane</keyword>
<dbReference type="InterPro" id="IPR000742">
    <property type="entry name" value="EGF"/>
</dbReference>
<feature type="domain" description="EGF-like" evidence="3">
    <location>
        <begin position="102"/>
        <end position="145"/>
    </location>
</feature>
<feature type="domain" description="EGF-like" evidence="3">
    <location>
        <begin position="217"/>
        <end position="255"/>
    </location>
</feature>
<feature type="disulfide bond" evidence="1">
    <location>
        <begin position="135"/>
        <end position="144"/>
    </location>
</feature>
<comment type="caution">
    <text evidence="1">Lacks conserved residue(s) required for the propagation of feature annotation.</text>
</comment>
<dbReference type="SUPFAM" id="SSF57196">
    <property type="entry name" value="EGF/Laminin"/>
    <property type="match status" value="1"/>
</dbReference>
<dbReference type="Proteomes" id="UP000321570">
    <property type="component" value="Unassembled WGS sequence"/>
</dbReference>
<dbReference type="PROSITE" id="PS00022">
    <property type="entry name" value="EGF_1"/>
    <property type="match status" value="1"/>
</dbReference>
<dbReference type="SUPFAM" id="SSF82895">
    <property type="entry name" value="TSP-1 type 1 repeat"/>
    <property type="match status" value="1"/>
</dbReference>
<accession>A0A564YBU7</accession>
<evidence type="ECO:0000259" key="3">
    <source>
        <dbReference type="PROSITE" id="PS50026"/>
    </source>
</evidence>
<dbReference type="Gene3D" id="2.20.100.10">
    <property type="entry name" value="Thrombospondin type-1 (TSP1) repeat"/>
    <property type="match status" value="1"/>
</dbReference>
<evidence type="ECO:0000256" key="1">
    <source>
        <dbReference type="PROSITE-ProRule" id="PRU00076"/>
    </source>
</evidence>
<evidence type="ECO:0000256" key="2">
    <source>
        <dbReference type="SAM" id="Phobius"/>
    </source>
</evidence>
<feature type="transmembrane region" description="Helical" evidence="2">
    <location>
        <begin position="328"/>
        <end position="350"/>
    </location>
</feature>
<proteinExistence type="predicted"/>
<reference evidence="4 5" key="1">
    <citation type="submission" date="2019-07" db="EMBL/GenBank/DDBJ databases">
        <authorList>
            <person name="Jastrzebski P J."/>
            <person name="Paukszto L."/>
            <person name="Jastrzebski P J."/>
        </authorList>
    </citation>
    <scope>NUCLEOTIDE SEQUENCE [LARGE SCALE GENOMIC DNA]</scope>
    <source>
        <strain evidence="4 5">WMS-il1</strain>
    </source>
</reference>
<gene>
    <name evidence="4" type="ORF">WMSIL1_LOCUS4857</name>
</gene>
<keyword evidence="1" id="KW-1015">Disulfide bond</keyword>
<keyword evidence="5" id="KW-1185">Reference proteome</keyword>
<keyword evidence="2" id="KW-1133">Transmembrane helix</keyword>
<dbReference type="PROSITE" id="PS01186">
    <property type="entry name" value="EGF_2"/>
    <property type="match status" value="1"/>
</dbReference>
<dbReference type="EMBL" id="CABIJS010000144">
    <property type="protein sequence ID" value="VUZ44742.1"/>
    <property type="molecule type" value="Genomic_DNA"/>
</dbReference>
<dbReference type="SMART" id="SM00181">
    <property type="entry name" value="EGF"/>
    <property type="match status" value="2"/>
</dbReference>
<dbReference type="AlphaFoldDB" id="A0A564YBU7"/>
<keyword evidence="2" id="KW-0472">Membrane</keyword>
<dbReference type="PROSITE" id="PS50092">
    <property type="entry name" value="TSP1"/>
    <property type="match status" value="1"/>
</dbReference>
<dbReference type="SMART" id="SM00209">
    <property type="entry name" value="TSP1"/>
    <property type="match status" value="1"/>
</dbReference>
<sequence>MDFWGYTGLDDLKDRELVLKRRTIVIACLHWCHGMLALPENERPMMKYLCPNPCKQPGLCMGAADERGSCHLTGDGFFHHQYACNCKPGGLWNAEIGACTNDEDPCKNKKSPPCFPEGTELCSFDRESGGVTCLCKPHYMGDNCSIPANACDDHIRNPLLPNGGLSAIGNRACNINNDGNRCIASLDPNLGPIYSCICTEEHWTGDLTLSYDNCLKKVTNCDKIICINGECVDSKDGKEAVCVCNEGYEGSPSCATFTGIWSSWSPWGQCLPACGSERWALRSRKCLSMETEHSGCRGPTIEFTPCDPHVCAVEEGIMMSQYFGAREVTLQAVFVIAAVSAVGLTLFWRYKLYPNLAIRIRQNLQKPQRKDE</sequence>
<protein>
    <recommendedName>
        <fullName evidence="3">EGF-like domain-containing protein</fullName>
    </recommendedName>
</protein>
<organism evidence="4 5">
    <name type="scientific">Hymenolepis diminuta</name>
    <name type="common">Rat tapeworm</name>
    <dbReference type="NCBI Taxonomy" id="6216"/>
    <lineage>
        <taxon>Eukaryota</taxon>
        <taxon>Metazoa</taxon>
        <taxon>Spiralia</taxon>
        <taxon>Lophotrochozoa</taxon>
        <taxon>Platyhelminthes</taxon>
        <taxon>Cestoda</taxon>
        <taxon>Eucestoda</taxon>
        <taxon>Cyclophyllidea</taxon>
        <taxon>Hymenolepididae</taxon>
        <taxon>Hymenolepis</taxon>
    </lineage>
</organism>